<dbReference type="SUPFAM" id="SSF56672">
    <property type="entry name" value="DNA/RNA polymerases"/>
    <property type="match status" value="1"/>
</dbReference>
<dbReference type="PANTHER" id="PTHR11439:SF466">
    <property type="entry name" value="CCHC-TYPE DOMAIN-CONTAINING PROTEIN"/>
    <property type="match status" value="1"/>
</dbReference>
<reference evidence="1" key="1">
    <citation type="submission" date="2025-08" db="UniProtKB">
        <authorList>
            <consortium name="RefSeq"/>
        </authorList>
    </citation>
    <scope>IDENTIFICATION</scope>
</reference>
<evidence type="ECO:0000313" key="1">
    <source>
        <dbReference type="RefSeq" id="XP_016514656.1"/>
    </source>
</evidence>
<dbReference type="STRING" id="4097.A0A1S4DMJ9"/>
<dbReference type="KEGG" id="nta:107831409"/>
<dbReference type="InterPro" id="IPR043502">
    <property type="entry name" value="DNA/RNA_pol_sf"/>
</dbReference>
<sequence length="176" mass="19582">MHQHKYALELIADLGLSGSKPVDYPIETNPKLTTSEFDACTGSSDDTLLTDLGSYQRLLGKLLYLTITRPDISFVVQSLSQCMHIPKASYMEAALKVVRYIKSSPGLGFLLNAHCSESLSAFCDANWAACPNTRNSVTGYFVKFGKPKGTYMQAANEVSKRDEMHWTRRQTSDFDP</sequence>
<accession>A0A1S4DMJ9</accession>
<protein>
    <submittedName>
        <fullName evidence="1">Uncharacterized mitochondrial protein AtMg00810-like</fullName>
    </submittedName>
</protein>
<gene>
    <name evidence="1" type="primary">LOC107831409</name>
</gene>
<dbReference type="AlphaFoldDB" id="A0A1S4DMJ9"/>
<dbReference type="RefSeq" id="XP_016514656.1">
    <property type="nucleotide sequence ID" value="XM_016659170.1"/>
</dbReference>
<dbReference type="PANTHER" id="PTHR11439">
    <property type="entry name" value="GAG-POL-RELATED RETROTRANSPOSON"/>
    <property type="match status" value="1"/>
</dbReference>
<proteinExistence type="predicted"/>
<name>A0A1S4DMJ9_TOBAC</name>
<organism evidence="1">
    <name type="scientific">Nicotiana tabacum</name>
    <name type="common">Common tobacco</name>
    <dbReference type="NCBI Taxonomy" id="4097"/>
    <lineage>
        <taxon>Eukaryota</taxon>
        <taxon>Viridiplantae</taxon>
        <taxon>Streptophyta</taxon>
        <taxon>Embryophyta</taxon>
        <taxon>Tracheophyta</taxon>
        <taxon>Spermatophyta</taxon>
        <taxon>Magnoliopsida</taxon>
        <taxon>eudicotyledons</taxon>
        <taxon>Gunneridae</taxon>
        <taxon>Pentapetalae</taxon>
        <taxon>asterids</taxon>
        <taxon>lamiids</taxon>
        <taxon>Solanales</taxon>
        <taxon>Solanaceae</taxon>
        <taxon>Nicotianoideae</taxon>
        <taxon>Nicotianeae</taxon>
        <taxon>Nicotiana</taxon>
    </lineage>
</organism>
<dbReference type="PaxDb" id="4097-A0A1S4DMJ9"/>
<dbReference type="OrthoDB" id="1297869at2759"/>